<protein>
    <submittedName>
        <fullName evidence="1">Uncharacterized protein</fullName>
    </submittedName>
</protein>
<reference evidence="1" key="1">
    <citation type="submission" date="2019-08" db="EMBL/GenBank/DDBJ databases">
        <authorList>
            <person name="Kucharzyk K."/>
            <person name="Murdoch R.W."/>
            <person name="Higgins S."/>
            <person name="Loffler F."/>
        </authorList>
    </citation>
    <scope>NUCLEOTIDE SEQUENCE</scope>
</reference>
<sequence>MNISANSYGELDRNSYNLLNVKEAKGIYGILSLYRGNQISDYAEFERYNESFDNLGFVNCFEYMEDSATLTNSRGAYILYVAEFRNTFDVLWNTPFVFTPPTVDNPTVHDLYNYDGTNGIGFEALGVAMADSAGL</sequence>
<organism evidence="1">
    <name type="scientific">bioreactor metagenome</name>
    <dbReference type="NCBI Taxonomy" id="1076179"/>
    <lineage>
        <taxon>unclassified sequences</taxon>
        <taxon>metagenomes</taxon>
        <taxon>ecological metagenomes</taxon>
    </lineage>
</organism>
<accession>A0A645JL44</accession>
<evidence type="ECO:0000313" key="1">
    <source>
        <dbReference type="EMBL" id="MPN61044.1"/>
    </source>
</evidence>
<comment type="caution">
    <text evidence="1">The sequence shown here is derived from an EMBL/GenBank/DDBJ whole genome shotgun (WGS) entry which is preliminary data.</text>
</comment>
<proteinExistence type="predicted"/>
<dbReference type="EMBL" id="VSSQ01137110">
    <property type="protein sequence ID" value="MPN61044.1"/>
    <property type="molecule type" value="Genomic_DNA"/>
</dbReference>
<name>A0A645JL44_9ZZZZ</name>
<gene>
    <name evidence="1" type="ORF">SDC9_208778</name>
</gene>
<dbReference type="AlphaFoldDB" id="A0A645JL44"/>